<dbReference type="PANTHER" id="PTHR30231">
    <property type="entry name" value="DNA POLYMERASE III SUBUNIT EPSILON"/>
    <property type="match status" value="1"/>
</dbReference>
<protein>
    <submittedName>
        <fullName evidence="2">DNA polymerase III subunit epsilon</fullName>
    </submittedName>
</protein>
<dbReference type="SUPFAM" id="SSF53098">
    <property type="entry name" value="Ribonuclease H-like"/>
    <property type="match status" value="1"/>
</dbReference>
<name>A0A3D4VBA2_9BACT</name>
<dbReference type="Gene3D" id="3.30.420.10">
    <property type="entry name" value="Ribonuclease H-like superfamily/Ribonuclease H"/>
    <property type="match status" value="1"/>
</dbReference>
<dbReference type="Pfam" id="PF00929">
    <property type="entry name" value="RNase_T"/>
    <property type="match status" value="1"/>
</dbReference>
<evidence type="ECO:0000313" key="3">
    <source>
        <dbReference type="Proteomes" id="UP000264071"/>
    </source>
</evidence>
<evidence type="ECO:0000313" key="2">
    <source>
        <dbReference type="EMBL" id="HCT58386.1"/>
    </source>
</evidence>
<dbReference type="GO" id="GO:0008408">
    <property type="term" value="F:3'-5' exonuclease activity"/>
    <property type="evidence" value="ECO:0007669"/>
    <property type="project" value="TreeGrafter"/>
</dbReference>
<organism evidence="2 3">
    <name type="scientific">Gemmatimonas aurantiaca</name>
    <dbReference type="NCBI Taxonomy" id="173480"/>
    <lineage>
        <taxon>Bacteria</taxon>
        <taxon>Pseudomonadati</taxon>
        <taxon>Gemmatimonadota</taxon>
        <taxon>Gemmatimonadia</taxon>
        <taxon>Gemmatimonadales</taxon>
        <taxon>Gemmatimonadaceae</taxon>
        <taxon>Gemmatimonas</taxon>
    </lineage>
</organism>
<dbReference type="GO" id="GO:0005829">
    <property type="term" value="C:cytosol"/>
    <property type="evidence" value="ECO:0007669"/>
    <property type="project" value="TreeGrafter"/>
</dbReference>
<dbReference type="Proteomes" id="UP000264071">
    <property type="component" value="Unassembled WGS sequence"/>
</dbReference>
<accession>A0A3D4VBA2</accession>
<dbReference type="AlphaFoldDB" id="A0A3D4VBA2"/>
<dbReference type="SMART" id="SM00479">
    <property type="entry name" value="EXOIII"/>
    <property type="match status" value="1"/>
</dbReference>
<sequence>MVEALELSGDYQVLRRLVVPAFYHAPDAAPPGTPLMRGLVVDVETTGLDTARDVIIEFGAVPFDFDGEGRVYTVHPPLSYFEDPGRPIPAEASAITGITDDDVRGKRIDDAAVLAALDQAVLVIAHNAGFDRRMLERRLPAFAAKHWACSQQEVPWVRFGSRSQKLDYLLYRIARAFHTGHRAADDCLATLHLLASAHPVSPSDSSDDVEDVRSAVQIAPLQLLLQHARRRTYRLWATGTPIEVKDVLKAHGYRWFPGSEQRQKGWYRDLTSDDALAEEQVWLQEHGYGGRVNPNWKVEKFTALERYSERMG</sequence>
<dbReference type="GO" id="GO:0045004">
    <property type="term" value="P:DNA replication proofreading"/>
    <property type="evidence" value="ECO:0007669"/>
    <property type="project" value="TreeGrafter"/>
</dbReference>
<proteinExistence type="predicted"/>
<gene>
    <name evidence="2" type="ORF">DGD08_14375</name>
</gene>
<dbReference type="InterPro" id="IPR012337">
    <property type="entry name" value="RNaseH-like_sf"/>
</dbReference>
<dbReference type="PANTHER" id="PTHR30231:SF37">
    <property type="entry name" value="EXODEOXYRIBONUCLEASE 10"/>
    <property type="match status" value="1"/>
</dbReference>
<reference evidence="2 3" key="1">
    <citation type="journal article" date="2018" name="Nat. Biotechnol.">
        <title>A standardized bacterial taxonomy based on genome phylogeny substantially revises the tree of life.</title>
        <authorList>
            <person name="Parks D.H."/>
            <person name="Chuvochina M."/>
            <person name="Waite D.W."/>
            <person name="Rinke C."/>
            <person name="Skarshewski A."/>
            <person name="Chaumeil P.A."/>
            <person name="Hugenholtz P."/>
        </authorList>
    </citation>
    <scope>NUCLEOTIDE SEQUENCE [LARGE SCALE GENOMIC DNA]</scope>
    <source>
        <strain evidence="2">UBA8844</strain>
    </source>
</reference>
<dbReference type="CDD" id="cd06127">
    <property type="entry name" value="DEDDh"/>
    <property type="match status" value="1"/>
</dbReference>
<dbReference type="NCBIfam" id="NF006615">
    <property type="entry name" value="PRK09182.1"/>
    <property type="match status" value="1"/>
</dbReference>
<dbReference type="InterPro" id="IPR013520">
    <property type="entry name" value="Ribonucl_H"/>
</dbReference>
<evidence type="ECO:0000259" key="1">
    <source>
        <dbReference type="SMART" id="SM00479"/>
    </source>
</evidence>
<dbReference type="GO" id="GO:0003676">
    <property type="term" value="F:nucleic acid binding"/>
    <property type="evidence" value="ECO:0007669"/>
    <property type="project" value="InterPro"/>
</dbReference>
<comment type="caution">
    <text evidence="2">The sequence shown here is derived from an EMBL/GenBank/DDBJ whole genome shotgun (WGS) entry which is preliminary data.</text>
</comment>
<dbReference type="InterPro" id="IPR036397">
    <property type="entry name" value="RNaseH_sf"/>
</dbReference>
<feature type="domain" description="Exonuclease" evidence="1">
    <location>
        <begin position="37"/>
        <end position="203"/>
    </location>
</feature>
<dbReference type="EMBL" id="DPIY01000010">
    <property type="protein sequence ID" value="HCT58386.1"/>
    <property type="molecule type" value="Genomic_DNA"/>
</dbReference>